<accession>A0A4Q8ADT8</accession>
<dbReference type="Proteomes" id="UP000292685">
    <property type="component" value="Unassembled WGS sequence"/>
</dbReference>
<dbReference type="Gene3D" id="1.10.150.20">
    <property type="entry name" value="5' to 3' exonuclease, C-terminal subdomain"/>
    <property type="match status" value="1"/>
</dbReference>
<sequence length="608" mass="65451">MPLTSSLPDGAVPRYLLVATHAEGEAGVFDVHALRGEDPRSVQPSQKESLREGREPAEEVPVGVVLILDESLRPLAGPLTFSYEDIGDLVTWAEARALRWVWESTRYWYALFLTDGMTVERCWDLGLCRNILRNSPATAGGDYAAGRGAATGGDLDAAAPAGPEPAAQGSLFAAPAPRGAAVEDVGRDFSAQRAAIPGTTAGRKLELLLAAESVGALIAAEIRATGMPWSTRAHQALLEEQLGPRPADGHRPAKLERVAEELRAALQAPKLNPDSPQELLRALHRVGVDAASTSQWELSDHEHPALEVLERYKKLSRLFTANGWAWLEAWVRDGKFWPDYSVGGVVTGRWSARGGGALQIPATVRSAVRAEPGHRLVVADAAQLEPRILAAMSRDEALAIASTGKDLYQAVANRGFGGDRASAKIVMLGAMYGQTTGDAGRLMPQLTKTYPQAVGLIEHAAREGEAGRRVSTFLGRGSPGPDDAFVAARRAANSLDATPADQSRADSIARSRGRFTRNFVVQGTAAEWALCWLGQLRLGIRRRLPDLSSRIVFFLHDEVMLHVPEGQVDEVVKIVHEAAARATELVFRSDLVETPVTVAVVETYDQAK</sequence>
<dbReference type="GO" id="GO:0006261">
    <property type="term" value="P:DNA-templated DNA replication"/>
    <property type="evidence" value="ECO:0007669"/>
    <property type="project" value="InterPro"/>
</dbReference>
<name>A0A4Q8ADT8_9MICC</name>
<comment type="catalytic activity">
    <reaction evidence="3">
        <text>DNA(n) + a 2'-deoxyribonucleoside 5'-triphosphate = DNA(n+1) + diphosphate</text>
        <dbReference type="Rhea" id="RHEA:22508"/>
        <dbReference type="Rhea" id="RHEA-COMP:17339"/>
        <dbReference type="Rhea" id="RHEA-COMP:17340"/>
        <dbReference type="ChEBI" id="CHEBI:33019"/>
        <dbReference type="ChEBI" id="CHEBI:61560"/>
        <dbReference type="ChEBI" id="CHEBI:173112"/>
        <dbReference type="EC" id="2.7.7.7"/>
    </reaction>
</comment>
<dbReference type="CDD" id="cd06444">
    <property type="entry name" value="DNA_pol_A"/>
    <property type="match status" value="1"/>
</dbReference>
<feature type="domain" description="DNA-directed DNA polymerase family A palm" evidence="4">
    <location>
        <begin position="363"/>
        <end position="567"/>
    </location>
</feature>
<proteinExistence type="predicted"/>
<keyword evidence="2" id="KW-0235">DNA replication</keyword>
<gene>
    <name evidence="5" type="ORF">EV380_1961</name>
</gene>
<dbReference type="InterPro" id="IPR043502">
    <property type="entry name" value="DNA/RNA_pol_sf"/>
</dbReference>
<evidence type="ECO:0000256" key="2">
    <source>
        <dbReference type="ARBA" id="ARBA00022705"/>
    </source>
</evidence>
<dbReference type="SUPFAM" id="SSF56672">
    <property type="entry name" value="DNA/RNA polymerases"/>
    <property type="match status" value="1"/>
</dbReference>
<dbReference type="InterPro" id="IPR001098">
    <property type="entry name" value="DNA-dir_DNA_pol_A_palm_dom"/>
</dbReference>
<evidence type="ECO:0000259" key="4">
    <source>
        <dbReference type="SMART" id="SM00482"/>
    </source>
</evidence>
<evidence type="ECO:0000313" key="6">
    <source>
        <dbReference type="Proteomes" id="UP000292685"/>
    </source>
</evidence>
<dbReference type="RefSeq" id="WP_165391928.1">
    <property type="nucleotide sequence ID" value="NZ_SHLA01000001.1"/>
</dbReference>
<evidence type="ECO:0000313" key="5">
    <source>
        <dbReference type="EMBL" id="RZU62368.1"/>
    </source>
</evidence>
<protein>
    <recommendedName>
        <fullName evidence="1">DNA-directed DNA polymerase</fullName>
        <ecNumber evidence="1">2.7.7.7</ecNumber>
    </recommendedName>
</protein>
<reference evidence="5 6" key="1">
    <citation type="submission" date="2019-02" db="EMBL/GenBank/DDBJ databases">
        <title>Sequencing the genomes of 1000 actinobacteria strains.</title>
        <authorList>
            <person name="Klenk H.-P."/>
        </authorList>
    </citation>
    <scope>NUCLEOTIDE SEQUENCE [LARGE SCALE GENOMIC DNA]</scope>
    <source>
        <strain evidence="5 6">DSM 17364</strain>
    </source>
</reference>
<keyword evidence="6" id="KW-1185">Reference proteome</keyword>
<dbReference type="Gene3D" id="3.30.70.370">
    <property type="match status" value="1"/>
</dbReference>
<evidence type="ECO:0000256" key="1">
    <source>
        <dbReference type="ARBA" id="ARBA00012417"/>
    </source>
</evidence>
<evidence type="ECO:0000256" key="3">
    <source>
        <dbReference type="ARBA" id="ARBA00049244"/>
    </source>
</evidence>
<dbReference type="PANTHER" id="PTHR10133:SF27">
    <property type="entry name" value="DNA POLYMERASE NU"/>
    <property type="match status" value="1"/>
</dbReference>
<dbReference type="GO" id="GO:0006302">
    <property type="term" value="P:double-strand break repair"/>
    <property type="evidence" value="ECO:0007669"/>
    <property type="project" value="TreeGrafter"/>
</dbReference>
<dbReference type="Pfam" id="PF00476">
    <property type="entry name" value="DNA_pol_A"/>
    <property type="match status" value="1"/>
</dbReference>
<dbReference type="EMBL" id="SHLA01000001">
    <property type="protein sequence ID" value="RZU62368.1"/>
    <property type="molecule type" value="Genomic_DNA"/>
</dbReference>
<dbReference type="NCBIfam" id="NF011538">
    <property type="entry name" value="PRK14975.1-1"/>
    <property type="match status" value="1"/>
</dbReference>
<organism evidence="5 6">
    <name type="scientific">Zhihengliuella halotolerans</name>
    <dbReference type="NCBI Taxonomy" id="370736"/>
    <lineage>
        <taxon>Bacteria</taxon>
        <taxon>Bacillati</taxon>
        <taxon>Actinomycetota</taxon>
        <taxon>Actinomycetes</taxon>
        <taxon>Micrococcales</taxon>
        <taxon>Micrococcaceae</taxon>
        <taxon>Zhihengliuella</taxon>
    </lineage>
</organism>
<dbReference type="EC" id="2.7.7.7" evidence="1"/>
<dbReference type="GO" id="GO:0003887">
    <property type="term" value="F:DNA-directed DNA polymerase activity"/>
    <property type="evidence" value="ECO:0007669"/>
    <property type="project" value="UniProtKB-EC"/>
</dbReference>
<dbReference type="PANTHER" id="PTHR10133">
    <property type="entry name" value="DNA POLYMERASE I"/>
    <property type="match status" value="1"/>
</dbReference>
<dbReference type="SMART" id="SM00482">
    <property type="entry name" value="POLAc"/>
    <property type="match status" value="1"/>
</dbReference>
<dbReference type="InterPro" id="IPR002298">
    <property type="entry name" value="DNA_polymerase_A"/>
</dbReference>
<comment type="caution">
    <text evidence="5">The sequence shown here is derived from an EMBL/GenBank/DDBJ whole genome shotgun (WGS) entry which is preliminary data.</text>
</comment>
<dbReference type="GO" id="GO:0003677">
    <property type="term" value="F:DNA binding"/>
    <property type="evidence" value="ECO:0007669"/>
    <property type="project" value="InterPro"/>
</dbReference>
<dbReference type="AlphaFoldDB" id="A0A4Q8ADT8"/>